<evidence type="ECO:0000313" key="2">
    <source>
        <dbReference type="EnsemblPlants" id="cds.evm.model.06.697"/>
    </source>
</evidence>
<proteinExistence type="predicted"/>
<dbReference type="EMBL" id="UZAU01000575">
    <property type="status" value="NOT_ANNOTATED_CDS"/>
    <property type="molecule type" value="Genomic_DNA"/>
</dbReference>
<evidence type="ECO:0000313" key="3">
    <source>
        <dbReference type="Proteomes" id="UP000596661"/>
    </source>
</evidence>
<name>A0A803PZH9_CANSA</name>
<reference evidence="2" key="2">
    <citation type="submission" date="2021-03" db="UniProtKB">
        <authorList>
            <consortium name="EnsemblPlants"/>
        </authorList>
    </citation>
    <scope>IDENTIFICATION</scope>
</reference>
<dbReference type="AlphaFoldDB" id="A0A803PZH9"/>
<evidence type="ECO:0008006" key="4">
    <source>
        <dbReference type="Google" id="ProtNLM"/>
    </source>
</evidence>
<dbReference type="PANTHER" id="PTHR47481">
    <property type="match status" value="1"/>
</dbReference>
<dbReference type="Gramene" id="evm.model.06.697">
    <property type="protein sequence ID" value="cds.evm.model.06.697"/>
    <property type="gene ID" value="evm.TU.06.697"/>
</dbReference>
<dbReference type="OMA" id="LMAHEES"/>
<protein>
    <recommendedName>
        <fullName evidence="4">Polyprotein</fullName>
    </recommendedName>
</protein>
<keyword evidence="3" id="KW-1185">Reference proteome</keyword>
<organism evidence="2 3">
    <name type="scientific">Cannabis sativa</name>
    <name type="common">Hemp</name>
    <name type="synonym">Marijuana</name>
    <dbReference type="NCBI Taxonomy" id="3483"/>
    <lineage>
        <taxon>Eukaryota</taxon>
        <taxon>Viridiplantae</taxon>
        <taxon>Streptophyta</taxon>
        <taxon>Embryophyta</taxon>
        <taxon>Tracheophyta</taxon>
        <taxon>Spermatophyta</taxon>
        <taxon>Magnoliopsida</taxon>
        <taxon>eudicotyledons</taxon>
        <taxon>Gunneridae</taxon>
        <taxon>Pentapetalae</taxon>
        <taxon>rosids</taxon>
        <taxon>fabids</taxon>
        <taxon>Rosales</taxon>
        <taxon>Cannabaceae</taxon>
        <taxon>Cannabis</taxon>
    </lineage>
</organism>
<dbReference type="EnsemblPlants" id="evm.model.06.697">
    <property type="protein sequence ID" value="cds.evm.model.06.697"/>
    <property type="gene ID" value="evm.TU.06.697"/>
</dbReference>
<accession>A0A803PZH9</accession>
<sequence length="156" mass="17669">MVGCNTSSHIWLTLEKYFMLQVSTKILQFCIKPQNLKKGSLSLIEYLLKVKQIVNLIASVGVVLNTRDHMTSIFKGLLRRYDTFVISTNTQIKSYTIVEIKALLLAFESRIEKLDQDVDMTARVAMANEEYPEANFGTTSQNFKQNMPPRTNNGGG</sequence>
<dbReference type="PANTHER" id="PTHR47481:SF31">
    <property type="entry name" value="OS01G0873500 PROTEIN"/>
    <property type="match status" value="1"/>
</dbReference>
<feature type="region of interest" description="Disordered" evidence="1">
    <location>
        <begin position="136"/>
        <end position="156"/>
    </location>
</feature>
<evidence type="ECO:0000256" key="1">
    <source>
        <dbReference type="SAM" id="MobiDB-lite"/>
    </source>
</evidence>
<reference evidence="2" key="1">
    <citation type="submission" date="2018-11" db="EMBL/GenBank/DDBJ databases">
        <authorList>
            <person name="Grassa J C."/>
        </authorList>
    </citation>
    <scope>NUCLEOTIDE SEQUENCE [LARGE SCALE GENOMIC DNA]</scope>
</reference>
<dbReference type="Proteomes" id="UP000596661">
    <property type="component" value="Chromosome 6"/>
</dbReference>